<evidence type="ECO:0000313" key="1">
    <source>
        <dbReference type="EMBL" id="KIY63557.1"/>
    </source>
</evidence>
<protein>
    <submittedName>
        <fullName evidence="1">Uncharacterized protein</fullName>
    </submittedName>
</protein>
<organism evidence="1 2">
    <name type="scientific">Cylindrobasidium torrendii FP15055 ss-10</name>
    <dbReference type="NCBI Taxonomy" id="1314674"/>
    <lineage>
        <taxon>Eukaryota</taxon>
        <taxon>Fungi</taxon>
        <taxon>Dikarya</taxon>
        <taxon>Basidiomycota</taxon>
        <taxon>Agaricomycotina</taxon>
        <taxon>Agaricomycetes</taxon>
        <taxon>Agaricomycetidae</taxon>
        <taxon>Agaricales</taxon>
        <taxon>Marasmiineae</taxon>
        <taxon>Physalacriaceae</taxon>
        <taxon>Cylindrobasidium</taxon>
    </lineage>
</organism>
<proteinExistence type="predicted"/>
<gene>
    <name evidence="1" type="ORF">CYLTODRAFT_413953</name>
</gene>
<dbReference type="Proteomes" id="UP000054007">
    <property type="component" value="Unassembled WGS sequence"/>
</dbReference>
<accession>A0A0D7AZA3</accession>
<keyword evidence="2" id="KW-1185">Reference proteome</keyword>
<sequence length="192" mass="21853">MTDPQVQRAASGTRLVLGIPALAQPQRPLNSRNYRVTVPSCELAFEFMVTIFHRFYCLKVVPSLVLTEGTGILWPMQEKLVDVGLPLYCQKPAYLAEAKLMLEFGVWEHCAQRVWVGPLVRYSFLAVRVGSMMKITRLVREQDEVDNQAKSPTNAVTPSSSCIWWHVVFQVLPRHHQHLCNRLKAHLAEGML</sequence>
<name>A0A0D7AZA3_9AGAR</name>
<evidence type="ECO:0000313" key="2">
    <source>
        <dbReference type="Proteomes" id="UP000054007"/>
    </source>
</evidence>
<dbReference type="AlphaFoldDB" id="A0A0D7AZA3"/>
<reference evidence="1 2" key="1">
    <citation type="journal article" date="2015" name="Fungal Genet. Biol.">
        <title>Evolution of novel wood decay mechanisms in Agaricales revealed by the genome sequences of Fistulina hepatica and Cylindrobasidium torrendii.</title>
        <authorList>
            <person name="Floudas D."/>
            <person name="Held B.W."/>
            <person name="Riley R."/>
            <person name="Nagy L.G."/>
            <person name="Koehler G."/>
            <person name="Ransdell A.S."/>
            <person name="Younus H."/>
            <person name="Chow J."/>
            <person name="Chiniquy J."/>
            <person name="Lipzen A."/>
            <person name="Tritt A."/>
            <person name="Sun H."/>
            <person name="Haridas S."/>
            <person name="LaButti K."/>
            <person name="Ohm R.A."/>
            <person name="Kues U."/>
            <person name="Blanchette R.A."/>
            <person name="Grigoriev I.V."/>
            <person name="Minto R.E."/>
            <person name="Hibbett D.S."/>
        </authorList>
    </citation>
    <scope>NUCLEOTIDE SEQUENCE [LARGE SCALE GENOMIC DNA]</scope>
    <source>
        <strain evidence="1 2">FP15055 ss-10</strain>
    </source>
</reference>
<dbReference type="EMBL" id="KN880688">
    <property type="protein sequence ID" value="KIY63557.1"/>
    <property type="molecule type" value="Genomic_DNA"/>
</dbReference>